<dbReference type="KEGG" id="mbos:ICJ55_06200"/>
<dbReference type="GO" id="GO:0005980">
    <property type="term" value="P:glycogen catabolic process"/>
    <property type="evidence" value="ECO:0007669"/>
    <property type="project" value="InterPro"/>
</dbReference>
<name>A0A7H1C054_9PAST</name>
<keyword evidence="2" id="KW-0378">Hydrolase</keyword>
<dbReference type="SUPFAM" id="SSF51011">
    <property type="entry name" value="Glycosyl hydrolase domain"/>
    <property type="match status" value="1"/>
</dbReference>
<evidence type="ECO:0000259" key="5">
    <source>
        <dbReference type="SMART" id="SM00642"/>
    </source>
</evidence>
<dbReference type="Pfam" id="PF02922">
    <property type="entry name" value="CBM_48"/>
    <property type="match status" value="1"/>
</dbReference>
<reference evidence="6 7" key="1">
    <citation type="submission" date="2020-09" db="EMBL/GenBank/DDBJ databases">
        <title>Mannheimia bovis sp.nov., isolated from a cow.</title>
        <authorList>
            <person name="Li F."/>
        </authorList>
    </citation>
    <scope>NUCLEOTIDE SEQUENCE [LARGE SCALE GENOMIC DNA]</scope>
    <source>
        <strain evidence="6 7">ZY190616</strain>
    </source>
</reference>
<evidence type="ECO:0000256" key="1">
    <source>
        <dbReference type="ARBA" id="ARBA00008061"/>
    </source>
</evidence>
<proteinExistence type="inferred from homology"/>
<dbReference type="RefSeq" id="WP_188156015.1">
    <property type="nucleotide sequence ID" value="NZ_CP061280.1"/>
</dbReference>
<dbReference type="Gene3D" id="2.60.40.1180">
    <property type="entry name" value="Golgi alpha-mannosidase II"/>
    <property type="match status" value="1"/>
</dbReference>
<feature type="compositionally biased region" description="Basic and acidic residues" evidence="4">
    <location>
        <begin position="464"/>
        <end position="488"/>
    </location>
</feature>
<accession>A0A7H1C054</accession>
<evidence type="ECO:0000313" key="7">
    <source>
        <dbReference type="Proteomes" id="UP000576260"/>
    </source>
</evidence>
<dbReference type="InterPro" id="IPR044505">
    <property type="entry name" value="GlgX_Isoamylase_N_E_set"/>
</dbReference>
<evidence type="ECO:0000256" key="2">
    <source>
        <dbReference type="ARBA" id="ARBA00022801"/>
    </source>
</evidence>
<dbReference type="InterPro" id="IPR013780">
    <property type="entry name" value="Glyco_hydro_b"/>
</dbReference>
<evidence type="ECO:0000256" key="4">
    <source>
        <dbReference type="SAM" id="MobiDB-lite"/>
    </source>
</evidence>
<dbReference type="CDD" id="cd11326">
    <property type="entry name" value="AmyAc_Glg_debranch"/>
    <property type="match status" value="1"/>
</dbReference>
<dbReference type="CDD" id="cd02856">
    <property type="entry name" value="E_set_GDE_Isoamylase_N"/>
    <property type="match status" value="1"/>
</dbReference>
<dbReference type="GO" id="GO:0005978">
    <property type="term" value="P:glycogen biosynthetic process"/>
    <property type="evidence" value="ECO:0007669"/>
    <property type="project" value="InterPro"/>
</dbReference>
<dbReference type="PANTHER" id="PTHR43002">
    <property type="entry name" value="GLYCOGEN DEBRANCHING ENZYME"/>
    <property type="match status" value="1"/>
</dbReference>
<dbReference type="InterPro" id="IPR006047">
    <property type="entry name" value="GH13_cat_dom"/>
</dbReference>
<dbReference type="AlphaFoldDB" id="A0A7H1C054"/>
<dbReference type="Proteomes" id="UP000576260">
    <property type="component" value="Chromosome"/>
</dbReference>
<evidence type="ECO:0000313" key="6">
    <source>
        <dbReference type="EMBL" id="QNS14359.1"/>
    </source>
</evidence>
<feature type="domain" description="Glycosyl hydrolase family 13 catalytic" evidence="5">
    <location>
        <begin position="158"/>
        <end position="558"/>
    </location>
</feature>
<evidence type="ECO:0000256" key="3">
    <source>
        <dbReference type="ARBA" id="ARBA00023295"/>
    </source>
</evidence>
<dbReference type="Gene3D" id="3.20.20.80">
    <property type="entry name" value="Glycosidases"/>
    <property type="match status" value="1"/>
</dbReference>
<dbReference type="EMBL" id="CP061280">
    <property type="protein sequence ID" value="QNS14359.1"/>
    <property type="molecule type" value="Genomic_DNA"/>
</dbReference>
<dbReference type="InterPro" id="IPR013783">
    <property type="entry name" value="Ig-like_fold"/>
</dbReference>
<dbReference type="SUPFAM" id="SSF81296">
    <property type="entry name" value="E set domains"/>
    <property type="match status" value="1"/>
</dbReference>
<protein>
    <submittedName>
        <fullName evidence="6">Glycogen debranching protein GlgX</fullName>
    </submittedName>
</protein>
<comment type="similarity">
    <text evidence="1">Belongs to the glycosyl hydrolase 13 family.</text>
</comment>
<dbReference type="NCBIfam" id="TIGR02100">
    <property type="entry name" value="glgX_debranch"/>
    <property type="match status" value="1"/>
</dbReference>
<dbReference type="InterPro" id="IPR017853">
    <property type="entry name" value="GH"/>
</dbReference>
<dbReference type="SUPFAM" id="SSF51445">
    <property type="entry name" value="(Trans)glycosidases"/>
    <property type="match status" value="1"/>
</dbReference>
<dbReference type="Gene3D" id="2.60.40.10">
    <property type="entry name" value="Immunoglobulins"/>
    <property type="match status" value="1"/>
</dbReference>
<sequence length="671" mass="75972">MKYFRGKPFPLGSSLCIQAGKFGTNFAIFSQNATAIELCLFDESNQETRIPMSASEHTWHIFVEGVKAGTKYGYRVKGEQNEQAGLLFNANKLLSDPYAKAIEGMPDLSSEEAVKWYAWDDERDNGQIAPKSVVVDEHFDWEGDSQVFTPWTETIIYEVHVKGFSQLNPAIPQEIRGTFAGLAHKNSIEYLKKLGITAVELLPITYHIDEPHLQKQGLVNYWGYNVLGNFAVDPKLASDKQNPLKEFKQLVKTLHKANIEVIMDVVFNHTAEGGKDGAMLSFRGLDNHAYWLNEQGEYENWTGCGNTLNLTNLNILRWAIDCLCYWVDECHVDGFRFDLASVLGRTPSFSEKADFFKAIQSCSKLAHIKLIAEPWDIGGEGYQLGKFPEPFYQWNDRYRDDMRAFWLHNQGDLGLFACRFAGSDDIFSKHSASKSINFITAHDGFNLQDLVSYNQKHNLANGEQNRDGHNENFSHNHGVEGETDDESVKKQREMTACGLLATLLLSGGVPMLFAGDEMGHTQQGNNNGYCQDNETTWLDWENANQARIGYVAELIALRKKIPLLSAQNQWWDSQSVRWISALAEPLQIEDWHNNSLKEIAILLQDNWLILVNAKRQKQQFLLPKGYWKVVLGQKNGTLMTETQSVTLNNMGVCVLQKSDGIHTKILETQHA</sequence>
<dbReference type="GO" id="GO:0003844">
    <property type="term" value="F:1,4-alpha-glucan branching enzyme activity"/>
    <property type="evidence" value="ECO:0007669"/>
    <property type="project" value="InterPro"/>
</dbReference>
<dbReference type="InterPro" id="IPR011837">
    <property type="entry name" value="Glycogen_debranch_GlgX"/>
</dbReference>
<dbReference type="SMART" id="SM00642">
    <property type="entry name" value="Aamy"/>
    <property type="match status" value="1"/>
</dbReference>
<dbReference type="Pfam" id="PF00128">
    <property type="entry name" value="Alpha-amylase"/>
    <property type="match status" value="1"/>
</dbReference>
<dbReference type="InterPro" id="IPR014756">
    <property type="entry name" value="Ig_E-set"/>
</dbReference>
<dbReference type="Pfam" id="PF18390">
    <property type="entry name" value="GlgX_C"/>
    <property type="match status" value="1"/>
</dbReference>
<dbReference type="InterPro" id="IPR040784">
    <property type="entry name" value="GlgX_C"/>
</dbReference>
<keyword evidence="3" id="KW-0326">Glycosidase</keyword>
<feature type="region of interest" description="Disordered" evidence="4">
    <location>
        <begin position="460"/>
        <end position="488"/>
    </location>
</feature>
<dbReference type="InterPro" id="IPR004193">
    <property type="entry name" value="Glyco_hydro_13_N"/>
</dbReference>
<gene>
    <name evidence="6" type="primary">glgX</name>
    <name evidence="6" type="ORF">ICJ55_06200</name>
</gene>
<dbReference type="GO" id="GO:0004135">
    <property type="term" value="F:amylo-alpha-1,6-glucosidase activity"/>
    <property type="evidence" value="ECO:0007669"/>
    <property type="project" value="InterPro"/>
</dbReference>
<organism evidence="6 7">
    <name type="scientific">Mannheimia bovis</name>
    <dbReference type="NCBI Taxonomy" id="2770636"/>
    <lineage>
        <taxon>Bacteria</taxon>
        <taxon>Pseudomonadati</taxon>
        <taxon>Pseudomonadota</taxon>
        <taxon>Gammaproteobacteria</taxon>
        <taxon>Pasteurellales</taxon>
        <taxon>Pasteurellaceae</taxon>
        <taxon>Mannheimia</taxon>
    </lineage>
</organism>
<keyword evidence="7" id="KW-1185">Reference proteome</keyword>